<evidence type="ECO:0000259" key="12">
    <source>
        <dbReference type="PROSITE" id="PS51847"/>
    </source>
</evidence>
<dbReference type="AlphaFoldDB" id="A0ABD3X2A8"/>
<feature type="region of interest" description="Disordered" evidence="9">
    <location>
        <begin position="880"/>
        <end position="910"/>
    </location>
</feature>
<dbReference type="PROSITE" id="PS51847">
    <property type="entry name" value="SMP"/>
    <property type="match status" value="1"/>
</dbReference>
<keyword evidence="14" id="KW-1185">Reference proteome</keyword>
<dbReference type="Proteomes" id="UP001634394">
    <property type="component" value="Unassembled WGS sequence"/>
</dbReference>
<accession>A0ABD3X2A8</accession>
<evidence type="ECO:0000256" key="7">
    <source>
        <dbReference type="ARBA" id="ARBA00023136"/>
    </source>
</evidence>
<dbReference type="SMART" id="SM00109">
    <property type="entry name" value="C1"/>
    <property type="match status" value="1"/>
</dbReference>
<dbReference type="InterPro" id="IPR058801">
    <property type="entry name" value="PDZD8_N"/>
</dbReference>
<keyword evidence="2" id="KW-0813">Transport</keyword>
<feature type="region of interest" description="Disordered" evidence="9">
    <location>
        <begin position="1077"/>
        <end position="1106"/>
    </location>
</feature>
<evidence type="ECO:0000256" key="9">
    <source>
        <dbReference type="SAM" id="MobiDB-lite"/>
    </source>
</evidence>
<feature type="coiled-coil region" evidence="8">
    <location>
        <begin position="1003"/>
        <end position="1033"/>
    </location>
</feature>
<evidence type="ECO:0000256" key="10">
    <source>
        <dbReference type="SAM" id="Phobius"/>
    </source>
</evidence>
<dbReference type="GO" id="GO:0016020">
    <property type="term" value="C:membrane"/>
    <property type="evidence" value="ECO:0007669"/>
    <property type="project" value="UniProtKB-SubCell"/>
</dbReference>
<sequence length="1134" mass="128824">MIVTAFVSAFIMGVMVTLLLEYCLIRRKLMQLPKVETPRIKQTEKHKLPEVLLKYMKDHVTSGSIGDEAKKKKEEVETCFFLNCLFQFLFRELKDTKEIRRWVVKKMNVEFEELLRTTAGKLFDQIQVQEFNLGETFPIIKSAVVRNVDMQKDVMEVLDLAVDIDYSGGFQMAVKVDMVFGSWAYLSVKITKLKGTARLQLSRLPYTHWSFAFYEEPQMDFDVDSSFNGRPIPQITSLIINQIKRTIRKKHMLPNYKMRFKPFFIKPVEPQPLKDMYISGHKLGVGTLDICVVECSRLLEEQPFSESYLYCTVSVDKNCWTEMRKRFWITLDLEINVVPPLPIGIIFKEGDVVTAIQDVKVISTKQAARLIRSSGESFIMRVERSKAIRSSYGKLQEELVSLKDLDQDNPNEADSTTTIPDETEDYVSISHKPDEKIGKPTDQLLKQVTETAKLSDKSLPKKGLLLLSTGKRMFFGRHKDVLKESGDLLEDVKHRSSSPPQIPEIRLRNTRSDDFGKKPRDSQSAASSPKKIISPESDSIELSQSAKSSPLKRLVNGFEKRRTYSDTNLNNKVPEDLQTDSISLGDLEPSPDNLDTPFGDHRTTSEVKFSKNPVWKESFKFEVSEEEKYVNICLWCKVPPKLDKNERAAKPELRIPIGYVSLPVADIALSCVLTIQGEVQQTVHLVPSDPKAGARRRFPKYAGKSGFEQGLCYGDITLVFQHTPSKISAKDRTFLASQSDNIVRPLSSEVSLNGSSVDSRPQKESLENKHKFVAKQFQSVTFCHFCGKKIWMKGAYQCSVCDMICHKKCVEKCQLQTVCTLDGVKLRARPTEPWHKPIRNTEPERQIADKEDLDKTTGIFSKFRRDASKLNVSTVKYQKGEVRGITPTRSPQPSPSPSPLPSPAESPVVGRKKFGLMPNEQQAEAEISHVLSSPNLTNIGEECDSADEYGSDIENQNLQNYLQIAKKRHKPGTSGQSLDDTIVMKAKEKGRELFADLSLPDRKKKLDDMVTKLQQEIDKESEHKADLMRMEAEATERAHKVALRIKGEKSDEKMEALMMMIVHYCAGLQHCLDQEEEERRRTEKAAQNSISLISQNSTTSVMENSTPILEDHLSYSLQTTADGEEDEFQFDIDT</sequence>
<evidence type="ECO:0000313" key="14">
    <source>
        <dbReference type="Proteomes" id="UP001634394"/>
    </source>
</evidence>
<dbReference type="EMBL" id="JBJQND010000004">
    <property type="protein sequence ID" value="KAL3880384.1"/>
    <property type="molecule type" value="Genomic_DNA"/>
</dbReference>
<keyword evidence="3" id="KW-0479">Metal-binding</keyword>
<keyword evidence="6" id="KW-0446">Lipid-binding</keyword>
<dbReference type="SUPFAM" id="SSF49562">
    <property type="entry name" value="C2 domain (Calcium/lipid-binding domain, CaLB)"/>
    <property type="match status" value="1"/>
</dbReference>
<dbReference type="InterPro" id="IPR000008">
    <property type="entry name" value="C2_dom"/>
</dbReference>
<dbReference type="GO" id="GO:0006869">
    <property type="term" value="P:lipid transport"/>
    <property type="evidence" value="ECO:0007669"/>
    <property type="project" value="UniProtKB-KW"/>
</dbReference>
<feature type="compositionally biased region" description="Pro residues" evidence="9">
    <location>
        <begin position="890"/>
        <end position="904"/>
    </location>
</feature>
<feature type="transmembrane region" description="Helical" evidence="10">
    <location>
        <begin position="6"/>
        <end position="25"/>
    </location>
</feature>
<evidence type="ECO:0000256" key="3">
    <source>
        <dbReference type="ARBA" id="ARBA00022723"/>
    </source>
</evidence>
<dbReference type="CDD" id="cd21674">
    <property type="entry name" value="SMP_PDZD8"/>
    <property type="match status" value="1"/>
</dbReference>
<dbReference type="Pfam" id="PF00130">
    <property type="entry name" value="C1_1"/>
    <property type="match status" value="1"/>
</dbReference>
<dbReference type="InterPro" id="IPR039275">
    <property type="entry name" value="PDZD8"/>
</dbReference>
<dbReference type="InterPro" id="IPR035892">
    <property type="entry name" value="C2_domain_sf"/>
</dbReference>
<evidence type="ECO:0000259" key="11">
    <source>
        <dbReference type="PROSITE" id="PS50081"/>
    </source>
</evidence>
<feature type="region of interest" description="Disordered" evidence="9">
    <location>
        <begin position="404"/>
        <end position="424"/>
    </location>
</feature>
<dbReference type="Pfam" id="PF00168">
    <property type="entry name" value="C2"/>
    <property type="match status" value="1"/>
</dbReference>
<dbReference type="Pfam" id="PF26547">
    <property type="entry name" value="PDZD8_N"/>
    <property type="match status" value="1"/>
</dbReference>
<dbReference type="InterPro" id="IPR002219">
    <property type="entry name" value="PKC_DAG/PE"/>
</dbReference>
<dbReference type="InterPro" id="IPR046349">
    <property type="entry name" value="C1-like_sf"/>
</dbReference>
<comment type="caution">
    <text evidence="13">The sequence shown here is derived from an EMBL/GenBank/DDBJ whole genome shotgun (WGS) entry which is preliminary data.</text>
</comment>
<proteinExistence type="predicted"/>
<dbReference type="Gene3D" id="2.60.40.150">
    <property type="entry name" value="C2 domain"/>
    <property type="match status" value="1"/>
</dbReference>
<evidence type="ECO:0000256" key="6">
    <source>
        <dbReference type="ARBA" id="ARBA00023121"/>
    </source>
</evidence>
<evidence type="ECO:0000256" key="4">
    <source>
        <dbReference type="ARBA" id="ARBA00022833"/>
    </source>
</evidence>
<evidence type="ECO:0000256" key="5">
    <source>
        <dbReference type="ARBA" id="ARBA00023055"/>
    </source>
</evidence>
<dbReference type="PANTHER" id="PTHR21519:SF1">
    <property type="entry name" value="PDZ DOMAIN-CONTAINING PROTEIN 8"/>
    <property type="match status" value="1"/>
</dbReference>
<name>A0ABD3X2A8_SINWO</name>
<dbReference type="GO" id="GO:0008289">
    <property type="term" value="F:lipid binding"/>
    <property type="evidence" value="ECO:0007669"/>
    <property type="project" value="UniProtKB-KW"/>
</dbReference>
<keyword evidence="4" id="KW-0862">Zinc</keyword>
<evidence type="ECO:0000256" key="1">
    <source>
        <dbReference type="ARBA" id="ARBA00004370"/>
    </source>
</evidence>
<feature type="region of interest" description="Disordered" evidence="9">
    <location>
        <begin position="581"/>
        <end position="601"/>
    </location>
</feature>
<dbReference type="InterPro" id="IPR031468">
    <property type="entry name" value="SMP_LBD"/>
</dbReference>
<comment type="subcellular location">
    <subcellularLocation>
        <location evidence="1">Membrane</location>
    </subcellularLocation>
</comment>
<keyword evidence="10" id="KW-1133">Transmembrane helix</keyword>
<keyword evidence="8" id="KW-0175">Coiled coil</keyword>
<keyword evidence="5" id="KW-0445">Lipid transport</keyword>
<gene>
    <name evidence="13" type="ORF">ACJMK2_032628</name>
</gene>
<feature type="compositionally biased region" description="Basic and acidic residues" evidence="9">
    <location>
        <begin position="505"/>
        <end position="521"/>
    </location>
</feature>
<dbReference type="Gene3D" id="3.30.60.20">
    <property type="match status" value="1"/>
</dbReference>
<dbReference type="SUPFAM" id="SSF57889">
    <property type="entry name" value="Cysteine-rich domain"/>
    <property type="match status" value="1"/>
</dbReference>
<dbReference type="CDD" id="cd20825">
    <property type="entry name" value="C1_PDZD8"/>
    <property type="match status" value="1"/>
</dbReference>
<dbReference type="PANTHER" id="PTHR21519">
    <property type="entry name" value="PDZ DOMAIN-CONTAINING PROTEIN 8"/>
    <property type="match status" value="1"/>
</dbReference>
<evidence type="ECO:0000256" key="8">
    <source>
        <dbReference type="SAM" id="Coils"/>
    </source>
</evidence>
<feature type="domain" description="SMP-LTD" evidence="12">
    <location>
        <begin position="72"/>
        <end position="262"/>
    </location>
</feature>
<feature type="compositionally biased region" description="Polar residues" evidence="9">
    <location>
        <begin position="1085"/>
        <end position="1106"/>
    </location>
</feature>
<feature type="region of interest" description="Disordered" evidence="9">
    <location>
        <begin position="491"/>
        <end position="546"/>
    </location>
</feature>
<keyword evidence="7 10" id="KW-0472">Membrane</keyword>
<organism evidence="13 14">
    <name type="scientific">Sinanodonta woodiana</name>
    <name type="common">Chinese pond mussel</name>
    <name type="synonym">Anodonta woodiana</name>
    <dbReference type="NCBI Taxonomy" id="1069815"/>
    <lineage>
        <taxon>Eukaryota</taxon>
        <taxon>Metazoa</taxon>
        <taxon>Spiralia</taxon>
        <taxon>Lophotrochozoa</taxon>
        <taxon>Mollusca</taxon>
        <taxon>Bivalvia</taxon>
        <taxon>Autobranchia</taxon>
        <taxon>Heteroconchia</taxon>
        <taxon>Palaeoheterodonta</taxon>
        <taxon>Unionida</taxon>
        <taxon>Unionoidea</taxon>
        <taxon>Unionidae</taxon>
        <taxon>Unioninae</taxon>
        <taxon>Sinanodonta</taxon>
    </lineage>
</organism>
<protein>
    <recommendedName>
        <fullName evidence="15">PDZ domain-containing protein 8</fullName>
    </recommendedName>
</protein>
<dbReference type="PROSITE" id="PS50081">
    <property type="entry name" value="ZF_DAG_PE_2"/>
    <property type="match status" value="1"/>
</dbReference>
<evidence type="ECO:0000256" key="2">
    <source>
        <dbReference type="ARBA" id="ARBA00022448"/>
    </source>
</evidence>
<feature type="domain" description="Phorbol-ester/DAG-type" evidence="11">
    <location>
        <begin position="769"/>
        <end position="819"/>
    </location>
</feature>
<evidence type="ECO:0000313" key="13">
    <source>
        <dbReference type="EMBL" id="KAL3880384.1"/>
    </source>
</evidence>
<keyword evidence="10" id="KW-0812">Transmembrane</keyword>
<evidence type="ECO:0008006" key="15">
    <source>
        <dbReference type="Google" id="ProtNLM"/>
    </source>
</evidence>
<reference evidence="13 14" key="1">
    <citation type="submission" date="2024-11" db="EMBL/GenBank/DDBJ databases">
        <title>Chromosome-level genome assembly of the freshwater bivalve Anodonta woodiana.</title>
        <authorList>
            <person name="Chen X."/>
        </authorList>
    </citation>
    <scope>NUCLEOTIDE SEQUENCE [LARGE SCALE GENOMIC DNA]</scope>
    <source>
        <strain evidence="13">MN2024</strain>
        <tissue evidence="13">Gills</tissue>
    </source>
</reference>
<feature type="compositionally biased region" description="Polar residues" evidence="9">
    <location>
        <begin position="408"/>
        <end position="420"/>
    </location>
</feature>
<feature type="compositionally biased region" description="Polar residues" evidence="9">
    <location>
        <begin position="536"/>
        <end position="546"/>
    </location>
</feature>
<dbReference type="PROSITE" id="PS00479">
    <property type="entry name" value="ZF_DAG_PE_1"/>
    <property type="match status" value="1"/>
</dbReference>
<dbReference type="GO" id="GO:0046872">
    <property type="term" value="F:metal ion binding"/>
    <property type="evidence" value="ECO:0007669"/>
    <property type="project" value="UniProtKB-KW"/>
</dbReference>